<proteinExistence type="predicted"/>
<evidence type="ECO:0000313" key="3">
    <source>
        <dbReference type="Proteomes" id="UP000595140"/>
    </source>
</evidence>
<reference evidence="2 3" key="1">
    <citation type="submission" date="2018-04" db="EMBL/GenBank/DDBJ databases">
        <authorList>
            <person name="Vogel A."/>
        </authorList>
    </citation>
    <scope>NUCLEOTIDE SEQUENCE [LARGE SCALE GENOMIC DNA]</scope>
</reference>
<accession>A0A484L3K1</accession>
<gene>
    <name evidence="2" type="ORF">CCAM_LOCUS12646</name>
</gene>
<feature type="region of interest" description="Disordered" evidence="1">
    <location>
        <begin position="33"/>
        <end position="52"/>
    </location>
</feature>
<sequence>MATLRYLISRAASKNLPPSLHFQTRFLTTLSQFTSPHHRNPRSSSSARSYSQDSDQSIAASLNVDHRIPATIITGFLGSGKVLLWRFSLFLEG</sequence>
<keyword evidence="3" id="KW-1185">Reference proteome</keyword>
<organism evidence="2 3">
    <name type="scientific">Cuscuta campestris</name>
    <dbReference type="NCBI Taxonomy" id="132261"/>
    <lineage>
        <taxon>Eukaryota</taxon>
        <taxon>Viridiplantae</taxon>
        <taxon>Streptophyta</taxon>
        <taxon>Embryophyta</taxon>
        <taxon>Tracheophyta</taxon>
        <taxon>Spermatophyta</taxon>
        <taxon>Magnoliopsida</taxon>
        <taxon>eudicotyledons</taxon>
        <taxon>Gunneridae</taxon>
        <taxon>Pentapetalae</taxon>
        <taxon>asterids</taxon>
        <taxon>lamiids</taxon>
        <taxon>Solanales</taxon>
        <taxon>Convolvulaceae</taxon>
        <taxon>Cuscuteae</taxon>
        <taxon>Cuscuta</taxon>
        <taxon>Cuscuta subgen. Grammica</taxon>
        <taxon>Cuscuta sect. Cleistogrammica</taxon>
    </lineage>
</organism>
<evidence type="ECO:0000256" key="1">
    <source>
        <dbReference type="SAM" id="MobiDB-lite"/>
    </source>
</evidence>
<dbReference type="EMBL" id="OOIL02000956">
    <property type="protein sequence ID" value="VFQ70870.1"/>
    <property type="molecule type" value="Genomic_DNA"/>
</dbReference>
<evidence type="ECO:0008006" key="4">
    <source>
        <dbReference type="Google" id="ProtNLM"/>
    </source>
</evidence>
<protein>
    <recommendedName>
        <fullName evidence="4">CobW/HypB/UreG nucleotide-binding domain-containing protein</fullName>
    </recommendedName>
</protein>
<name>A0A484L3K1_9ASTE</name>
<feature type="compositionally biased region" description="Low complexity" evidence="1">
    <location>
        <begin position="42"/>
        <end position="52"/>
    </location>
</feature>
<dbReference type="AlphaFoldDB" id="A0A484L3K1"/>
<evidence type="ECO:0000313" key="2">
    <source>
        <dbReference type="EMBL" id="VFQ70870.1"/>
    </source>
</evidence>
<dbReference type="Proteomes" id="UP000595140">
    <property type="component" value="Unassembled WGS sequence"/>
</dbReference>